<evidence type="ECO:0000256" key="10">
    <source>
        <dbReference type="SAM" id="SignalP"/>
    </source>
</evidence>
<organism evidence="12 13">
    <name type="scientific">Pseudolycoriella hygida</name>
    <dbReference type="NCBI Taxonomy" id="35572"/>
    <lineage>
        <taxon>Eukaryota</taxon>
        <taxon>Metazoa</taxon>
        <taxon>Ecdysozoa</taxon>
        <taxon>Arthropoda</taxon>
        <taxon>Hexapoda</taxon>
        <taxon>Insecta</taxon>
        <taxon>Pterygota</taxon>
        <taxon>Neoptera</taxon>
        <taxon>Endopterygota</taxon>
        <taxon>Diptera</taxon>
        <taxon>Nematocera</taxon>
        <taxon>Sciaroidea</taxon>
        <taxon>Sciaridae</taxon>
        <taxon>Pseudolycoriella</taxon>
    </lineage>
</organism>
<dbReference type="Gene3D" id="2.60.120.680">
    <property type="entry name" value="GOLD domain"/>
    <property type="match status" value="1"/>
</dbReference>
<evidence type="ECO:0000256" key="8">
    <source>
        <dbReference type="ARBA" id="ARBA00037847"/>
    </source>
</evidence>
<evidence type="ECO:0000256" key="3">
    <source>
        <dbReference type="ARBA" id="ARBA00022473"/>
    </source>
</evidence>
<dbReference type="InterPro" id="IPR036598">
    <property type="entry name" value="GOLD_dom_sf"/>
</dbReference>
<evidence type="ECO:0000256" key="6">
    <source>
        <dbReference type="ARBA" id="ARBA00022989"/>
    </source>
</evidence>
<dbReference type="OrthoDB" id="5976732at2759"/>
<keyword evidence="3" id="KW-0217">Developmental protein</keyword>
<feature type="chain" id="PRO_5040266103" evidence="10">
    <location>
        <begin position="26"/>
        <end position="236"/>
    </location>
</feature>
<comment type="similarity">
    <text evidence="2 9">Belongs to the EMP24/GP25L family.</text>
</comment>
<feature type="domain" description="GOLD" evidence="11">
    <location>
        <begin position="39"/>
        <end position="123"/>
    </location>
</feature>
<evidence type="ECO:0000256" key="2">
    <source>
        <dbReference type="ARBA" id="ARBA00007104"/>
    </source>
</evidence>
<dbReference type="PANTHER" id="PTHR22811">
    <property type="entry name" value="TRANSMEMBRANE EMP24 DOMAIN-CONTAINING PROTEIN"/>
    <property type="match status" value="1"/>
</dbReference>
<dbReference type="SMART" id="SM01190">
    <property type="entry name" value="EMP24_GP25L"/>
    <property type="match status" value="1"/>
</dbReference>
<comment type="caution">
    <text evidence="12">The sequence shown here is derived from an EMBL/GenBank/DDBJ whole genome shotgun (WGS) entry which is preliminary data.</text>
</comment>
<comment type="subcellular location">
    <subcellularLocation>
        <location evidence="8">Endomembrane system</location>
        <topology evidence="8">Single-pass membrane protein</topology>
    </subcellularLocation>
    <subcellularLocation>
        <location evidence="1 9">Membrane</location>
        <topology evidence="1 9">Single-pass type I membrane protein</topology>
    </subcellularLocation>
</comment>
<dbReference type="PROSITE" id="PS50866">
    <property type="entry name" value="GOLD"/>
    <property type="match status" value="1"/>
</dbReference>
<gene>
    <name evidence="12" type="primary">Tmed5_1</name>
    <name evidence="12" type="ORF">Bhyg_12436</name>
</gene>
<evidence type="ECO:0000259" key="11">
    <source>
        <dbReference type="PROSITE" id="PS50866"/>
    </source>
</evidence>
<sequence length="236" mass="27382">MSKLSLSLHRYILFPVLLISQFVSCIEREMTTTVEPGSKDCFYQFLKTGETLDIEYQVIDGGHGDLDISFEIAEPNGRVAYADFKKSDNIHRHKASTDGDYRFCFDNTFSSFNRKTVFFEIIIESEDGNSDNDDWNNDIFEGLSPEEYYDMKVEDIQNAINRVRTYLSKARQTQDILKSFEARDRNIAEENYFRVNAWSICQILLMLGVGSVQVFMVRSLFETDSKVNTIWKKLSL</sequence>
<evidence type="ECO:0000256" key="7">
    <source>
        <dbReference type="ARBA" id="ARBA00023136"/>
    </source>
</evidence>
<dbReference type="InterPro" id="IPR015720">
    <property type="entry name" value="Emp24-like"/>
</dbReference>
<dbReference type="InterPro" id="IPR009038">
    <property type="entry name" value="GOLD_dom"/>
</dbReference>
<dbReference type="GO" id="GO:0016020">
    <property type="term" value="C:membrane"/>
    <property type="evidence" value="ECO:0007669"/>
    <property type="project" value="UniProtKB-SubCell"/>
</dbReference>
<evidence type="ECO:0000256" key="5">
    <source>
        <dbReference type="ARBA" id="ARBA00022729"/>
    </source>
</evidence>
<accession>A0A9Q0MY93</accession>
<dbReference type="AlphaFoldDB" id="A0A9Q0MY93"/>
<evidence type="ECO:0000256" key="4">
    <source>
        <dbReference type="ARBA" id="ARBA00022692"/>
    </source>
</evidence>
<keyword evidence="5 10" id="KW-0732">Signal</keyword>
<keyword evidence="4 9" id="KW-0812">Transmembrane</keyword>
<dbReference type="Pfam" id="PF01105">
    <property type="entry name" value="EMP24_GP25L"/>
    <property type="match status" value="1"/>
</dbReference>
<dbReference type="Proteomes" id="UP001151699">
    <property type="component" value="Chromosome X"/>
</dbReference>
<keyword evidence="6" id="KW-1133">Transmembrane helix</keyword>
<evidence type="ECO:0000313" key="12">
    <source>
        <dbReference type="EMBL" id="KAJ6639689.1"/>
    </source>
</evidence>
<dbReference type="GO" id="GO:0012505">
    <property type="term" value="C:endomembrane system"/>
    <property type="evidence" value="ECO:0007669"/>
    <property type="project" value="UniProtKB-SubCell"/>
</dbReference>
<name>A0A9Q0MY93_9DIPT</name>
<evidence type="ECO:0000256" key="1">
    <source>
        <dbReference type="ARBA" id="ARBA00004479"/>
    </source>
</evidence>
<evidence type="ECO:0000313" key="13">
    <source>
        <dbReference type="Proteomes" id="UP001151699"/>
    </source>
</evidence>
<dbReference type="SUPFAM" id="SSF101576">
    <property type="entry name" value="Supernatant protein factor (SPF), C-terminal domain"/>
    <property type="match status" value="1"/>
</dbReference>
<feature type="signal peptide" evidence="10">
    <location>
        <begin position="1"/>
        <end position="25"/>
    </location>
</feature>
<dbReference type="EMBL" id="WJQU01000003">
    <property type="protein sequence ID" value="KAJ6639689.1"/>
    <property type="molecule type" value="Genomic_DNA"/>
</dbReference>
<keyword evidence="13" id="KW-1185">Reference proteome</keyword>
<evidence type="ECO:0000256" key="9">
    <source>
        <dbReference type="RuleBase" id="RU003827"/>
    </source>
</evidence>
<keyword evidence="7" id="KW-0472">Membrane</keyword>
<proteinExistence type="inferred from homology"/>
<protein>
    <submittedName>
        <fullName evidence="12">Transmembrane emp24 domain-containing protein 5</fullName>
    </submittedName>
</protein>
<reference evidence="12" key="1">
    <citation type="submission" date="2022-07" db="EMBL/GenBank/DDBJ databases">
        <authorList>
            <person name="Trinca V."/>
            <person name="Uliana J.V.C."/>
            <person name="Torres T.T."/>
            <person name="Ward R.J."/>
            <person name="Monesi N."/>
        </authorList>
    </citation>
    <scope>NUCLEOTIDE SEQUENCE</scope>
    <source>
        <strain evidence="12">HSMRA1968</strain>
        <tissue evidence="12">Whole embryos</tissue>
    </source>
</reference>